<feature type="domain" description="Glycogen debranching enzyme central" evidence="5">
    <location>
        <begin position="816"/>
        <end position="1093"/>
    </location>
</feature>
<feature type="region of interest" description="Disordered" evidence="1">
    <location>
        <begin position="1694"/>
        <end position="1714"/>
    </location>
</feature>
<sequence length="1727" mass="193390">MLPQHLKQIRVLMLNDKENLQRTLFRLEQGFELQFRLGPSLQGKKVWVHTNYPLEGQPYRRHKFRVLEWNNPTGREDDSDKFCSLDLKIAGSYEYYFGHGDTEQSGGGYIVVDPVLRVGADSHVLPLDCITIQTYLSKCLGHLDDWPSRLRVAKESGYNMIHFTPLQTLGESRSCYSLADQLTFSPEFSPQGQRYTWADVGALVDKLRTDWEMLCITDVVYNHTAANSVWIKEHPECGYNLVNSPHLTPAWVLDRAVWHLTTRVADGRYSERGLTADITSEAQLNLSVLDQAPAIRSVLWQDVFPQIKLWEFFQVHVASALEEFRTRLQNGSKPDHSKTGGRKGLKVVQDPHYRRYGNRVDMDSALETFVPVSFSPQHIEECCGCLREKLDELNKEQHHIVQQHQEQVRAPEDDPERGPAPSLHRHVQHNGSTRFQKELDAPGSRAEGSSSCCCCASPQAVNCIVGNVVYERLAEHGPKLGPVTRKNPLVTRYFTFPYQDMTLEQELLLLEQPDKACHFLAHNGWVMGDDPLRNFAEPGSNVYLRRELICWGDSVKLRYGNGPEDCPYLWAHMQKYTEITAQYFSGVRLDNCHSTPLHVAEYMLDVARRASPNLYVVAELFTGSEELDNVFVTKLGITSLIRGTVSARPAASGSHLPASVLTFNRIRDPTSVLKAWALVKSCCSSAAWEPFCARSSAEAMSAGDSHEEGRLVYRYGGEPVGAFYQPSLRPLVPSIAHAMFLDVTHDNECPIQLRSALDSLPSSALVSMACCATGSTRGYDELVPHQISVVKEERLYPKWNPTAAPESSSEVGFQTGIIAGKLALNKLHKELAAQGFIQVYVDQVDADIVAVTRHCPSTHQSVVSVCRTAFWNPQTHQYDTNVPPMFIPGKIEEVVLEARTVERHAGAYKKDEKFINGMPEYHVEIKEHIPLEDSTVVRKAGVTSKGRSEFVQEINFQKLTPGSVIAFRVSLDPKAQRMVGLLRFYLSQFSPKYRKGSVTEENPPEPLQKPLAQLMSQLTLADLNVLLFRCDSEEQEDGGGCYSIPGWETLKYAGLQGLISVFANVRPSNDLGHPVCANLRQGDWLIDYVSNRLVHREGALAQVGQWLAAMFGYLKHIPRYLIPCYFDAILVSTYTTALDAAYQLMSRWVCLRVAAASHANLICSSRCFLLLQLRPERLHLCPSPGSGLDPDVQRGALPRPPPTFCQSGGCSLSRQSHHRPEGAVLRLIGCRASSFLCWDFPLLGQRHLHRSQRTPAAHGQTRGGSVRTRRCGGGREEVPPATAEGFLPRSNIILAFAGTLRHGLIPNLLGEGRCARYNCRDAVWWWLQCIQDYANSVPQGEEILRCPVTRMYPTDDYICSAQTASPCVRVKEQPLYEVIQEALQRHLQGISFRERNAGPKIDMNMRDEGFNVSVKVDVDTGFVSGGNRFNCGTWMDKMGESDRARNKGMPATPRDGAAVEIVGLSKSAVRWLVELHAKGLFPYAGAKVRRDGQEVFVSYSQWNQQLQQTFELAFWVSEDPQDPNEKHPELVHKRGIYKDSYGASSPWCDYQLRPNFTIAMVVAPELFTVERAWTALSVVEKKLLGPLGMKTLDPDDMVYCGVYDNALDNDNYNRARGFNYHQGPEWLWPVGYFLRAKLHFAKQLGGDTYSESGDPDQRRGVQTLPPPGAVPVEGSPRADQRERAALPLQLREPGLVPGHAAGAPPPAVSSTRGRCRASVAPGTLRFF</sequence>
<dbReference type="InterPro" id="IPR032792">
    <property type="entry name" value="AGL_glucanoTrfase"/>
</dbReference>
<evidence type="ECO:0000256" key="1">
    <source>
        <dbReference type="SAM" id="MobiDB-lite"/>
    </source>
</evidence>
<evidence type="ECO:0000259" key="2">
    <source>
        <dbReference type="Pfam" id="PF06202"/>
    </source>
</evidence>
<dbReference type="OrthoDB" id="10248904at2759"/>
<organism evidence="6">
    <name type="scientific">Tetraodon nigroviridis</name>
    <name type="common">Spotted green pufferfish</name>
    <name type="synonym">Chelonodon nigroviridis</name>
    <dbReference type="NCBI Taxonomy" id="99883"/>
    <lineage>
        <taxon>Eukaryota</taxon>
        <taxon>Metazoa</taxon>
        <taxon>Chordata</taxon>
        <taxon>Craniata</taxon>
        <taxon>Vertebrata</taxon>
        <taxon>Euteleostomi</taxon>
        <taxon>Actinopterygii</taxon>
        <taxon>Neopterygii</taxon>
        <taxon>Teleostei</taxon>
        <taxon>Neoteleostei</taxon>
        <taxon>Acanthomorphata</taxon>
        <taxon>Eupercaria</taxon>
        <taxon>Tetraodontiformes</taxon>
        <taxon>Tetradontoidea</taxon>
        <taxon>Tetraodontidae</taxon>
        <taxon>Tetraodon</taxon>
    </lineage>
</organism>
<feature type="domain" description="Glycogen debranching enzyme glucanotransferase" evidence="4">
    <location>
        <begin position="124"/>
        <end position="408"/>
    </location>
</feature>
<dbReference type="Pfam" id="PF06202">
    <property type="entry name" value="GDE_C"/>
    <property type="match status" value="1"/>
</dbReference>
<dbReference type="SUPFAM" id="SSF51445">
    <property type="entry name" value="(Trans)glycosidases"/>
    <property type="match status" value="1"/>
</dbReference>
<evidence type="ECO:0000313" key="6">
    <source>
        <dbReference type="EMBL" id="CAG11648.1"/>
    </source>
</evidence>
<dbReference type="FunFam" id="3.20.20.80:FF:000070">
    <property type="entry name" value="GDB1p Glycogen debranching enzyme"/>
    <property type="match status" value="1"/>
</dbReference>
<dbReference type="InterPro" id="IPR017853">
    <property type="entry name" value="GH"/>
</dbReference>
<feature type="domain" description="Glycogen debranching enzyme glucanotransferase" evidence="4">
    <location>
        <begin position="459"/>
        <end position="615"/>
    </location>
</feature>
<gene>
    <name evidence="6" type="ORF">GSTENG00033680001</name>
</gene>
<dbReference type="Gene3D" id="3.20.20.80">
    <property type="entry name" value="Glycosidases"/>
    <property type="match status" value="2"/>
</dbReference>
<dbReference type="PANTHER" id="PTHR10569:SF2">
    <property type="entry name" value="GLYCOGEN DEBRANCHING ENZYME"/>
    <property type="match status" value="1"/>
</dbReference>
<proteinExistence type="predicted"/>
<feature type="domain" description="Glycogen debranching enzyme C-terminal" evidence="2">
    <location>
        <begin position="1291"/>
        <end position="1643"/>
    </location>
</feature>
<dbReference type="InterPro" id="IPR029436">
    <property type="entry name" value="AGL_euk_N"/>
</dbReference>
<dbReference type="KEGG" id="tng:GSTEN00033680G001"/>
<dbReference type="Pfam" id="PF14702">
    <property type="entry name" value="hGDE_central"/>
    <property type="match status" value="1"/>
</dbReference>
<accession>Q4RIY4</accession>
<dbReference type="SUPFAM" id="SSF48208">
    <property type="entry name" value="Six-hairpin glycosidases"/>
    <property type="match status" value="1"/>
</dbReference>
<dbReference type="GO" id="GO:0004135">
    <property type="term" value="F:amylo-alpha-1,6-glucosidase activity"/>
    <property type="evidence" value="ECO:0007669"/>
    <property type="project" value="InterPro"/>
</dbReference>
<evidence type="ECO:0000259" key="4">
    <source>
        <dbReference type="Pfam" id="PF14701"/>
    </source>
</evidence>
<dbReference type="EMBL" id="CAAE01015040">
    <property type="protein sequence ID" value="CAG11648.1"/>
    <property type="molecule type" value="Genomic_DNA"/>
</dbReference>
<dbReference type="InterPro" id="IPR010401">
    <property type="entry name" value="AGL/Gdb1"/>
</dbReference>
<dbReference type="Pfam" id="PF14699">
    <property type="entry name" value="hGDE_N"/>
    <property type="match status" value="1"/>
</dbReference>
<dbReference type="Pfam" id="PF14701">
    <property type="entry name" value="hDGE_amylase"/>
    <property type="match status" value="2"/>
</dbReference>
<reference evidence="6" key="1">
    <citation type="journal article" date="2004" name="Nature">
        <title>Genome duplication in the teleost fish Tetraodon nigroviridis reveals the early vertebrate proto-karyotype.</title>
        <authorList>
            <person name="Jaillon O."/>
            <person name="Aury J.-M."/>
            <person name="Brunet F."/>
            <person name="Petit J.-L."/>
            <person name="Stange-Thomann N."/>
            <person name="Mauceli E."/>
            <person name="Bouneau L."/>
            <person name="Fischer C."/>
            <person name="Ozouf-Costaz C."/>
            <person name="Bernot A."/>
            <person name="Nicaud S."/>
            <person name="Jaffe D."/>
            <person name="Fisher S."/>
            <person name="Lutfalla G."/>
            <person name="Dossat C."/>
            <person name="Segurens B."/>
            <person name="Dasilva C."/>
            <person name="Salanoubat M."/>
            <person name="Levy M."/>
            <person name="Boudet N."/>
            <person name="Castellano S."/>
            <person name="Anthouard V."/>
            <person name="Jubin C."/>
            <person name="Castelli V."/>
            <person name="Katinka M."/>
            <person name="Vacherie B."/>
            <person name="Biemont C."/>
            <person name="Skalli Z."/>
            <person name="Cattolico L."/>
            <person name="Poulain J."/>
            <person name="De Berardinis V."/>
            <person name="Cruaud C."/>
            <person name="Duprat S."/>
            <person name="Brottier P."/>
            <person name="Coutanceau J.-P."/>
            <person name="Gouzy J."/>
            <person name="Parra G."/>
            <person name="Lardier G."/>
            <person name="Chapple C."/>
            <person name="McKernan K.J."/>
            <person name="McEwan P."/>
            <person name="Bosak S."/>
            <person name="Kellis M."/>
            <person name="Volff J.-N."/>
            <person name="Guigo R."/>
            <person name="Zody M.C."/>
            <person name="Mesirov J."/>
            <person name="Lindblad-Toh K."/>
            <person name="Birren B."/>
            <person name="Nusbaum C."/>
            <person name="Kahn D."/>
            <person name="Robinson-Rechavi M."/>
            <person name="Laudet V."/>
            <person name="Schachter V."/>
            <person name="Quetier F."/>
            <person name="Saurin W."/>
            <person name="Scarpelli C."/>
            <person name="Wincker P."/>
            <person name="Lander E.S."/>
            <person name="Weissenbach J."/>
            <person name="Roest Crollius H."/>
        </authorList>
    </citation>
    <scope>NUCLEOTIDE SEQUENCE [LARGE SCALE GENOMIC DNA]</scope>
</reference>
<feature type="region of interest" description="Disordered" evidence="1">
    <location>
        <begin position="397"/>
        <end position="432"/>
    </location>
</feature>
<dbReference type="InterPro" id="IPR032790">
    <property type="entry name" value="GDE_C"/>
</dbReference>
<dbReference type="InterPro" id="IPR032788">
    <property type="entry name" value="AGL_central"/>
</dbReference>
<name>Q4RIY4_TETNG</name>
<reference evidence="6" key="2">
    <citation type="submission" date="2004-02" db="EMBL/GenBank/DDBJ databases">
        <authorList>
            <consortium name="Genoscope"/>
            <consortium name="Whitehead Institute Centre for Genome Research"/>
        </authorList>
    </citation>
    <scope>NUCLEOTIDE SEQUENCE</scope>
</reference>
<dbReference type="InterPro" id="IPR008928">
    <property type="entry name" value="6-hairpin_glycosidase_sf"/>
</dbReference>
<feature type="region of interest" description="Disordered" evidence="1">
    <location>
        <begin position="1647"/>
        <end position="1680"/>
    </location>
</feature>
<dbReference type="CDD" id="cd11327">
    <property type="entry name" value="AmyAc_Glg_debranch_2"/>
    <property type="match status" value="1"/>
</dbReference>
<dbReference type="GO" id="GO:0005980">
    <property type="term" value="P:glycogen catabolic process"/>
    <property type="evidence" value="ECO:0007669"/>
    <property type="project" value="InterPro"/>
</dbReference>
<feature type="region of interest" description="Disordered" evidence="1">
    <location>
        <begin position="1251"/>
        <end position="1278"/>
    </location>
</feature>
<evidence type="ECO:0000259" key="3">
    <source>
        <dbReference type="Pfam" id="PF14699"/>
    </source>
</evidence>
<feature type="domain" description="Eukaryotic glycogen debranching enzyme N-terminal" evidence="3">
    <location>
        <begin position="33"/>
        <end position="118"/>
    </location>
</feature>
<protein>
    <submittedName>
        <fullName evidence="6">(spotted green pufferfish) hypothetical protein</fullName>
    </submittedName>
</protein>
<dbReference type="PANTHER" id="PTHR10569">
    <property type="entry name" value="GLYCOGEN DEBRANCHING ENZYME"/>
    <property type="match status" value="1"/>
</dbReference>
<dbReference type="GO" id="GO:0004134">
    <property type="term" value="F:4-alpha-glucanotransferase activity"/>
    <property type="evidence" value="ECO:0007669"/>
    <property type="project" value="InterPro"/>
</dbReference>
<comment type="caution">
    <text evidence="6">The sequence shown here is derived from an EMBL/GenBank/DDBJ whole genome shotgun (WGS) entry which is preliminary data.</text>
</comment>
<evidence type="ECO:0000259" key="5">
    <source>
        <dbReference type="Pfam" id="PF14702"/>
    </source>
</evidence>